<dbReference type="Proteomes" id="UP000232883">
    <property type="component" value="Chromosome"/>
</dbReference>
<dbReference type="GO" id="GO:0004553">
    <property type="term" value="F:hydrolase activity, hydrolyzing O-glycosyl compounds"/>
    <property type="evidence" value="ECO:0007669"/>
    <property type="project" value="InterPro"/>
</dbReference>
<dbReference type="PANTHER" id="PTHR12631">
    <property type="entry name" value="ALPHA-L-IDURONIDASE"/>
    <property type="match status" value="1"/>
</dbReference>
<evidence type="ECO:0000256" key="1">
    <source>
        <dbReference type="ARBA" id="ARBA00008875"/>
    </source>
</evidence>
<evidence type="ECO:0000256" key="2">
    <source>
        <dbReference type="ARBA" id="ARBA00022801"/>
    </source>
</evidence>
<dbReference type="InterPro" id="IPR017853">
    <property type="entry name" value="GH"/>
</dbReference>
<feature type="active site" description="Proton donor" evidence="4">
    <location>
        <position position="208"/>
    </location>
</feature>
<dbReference type="KEGG" id="spir:CWM47_22600"/>
<evidence type="ECO:0000259" key="5">
    <source>
        <dbReference type="Pfam" id="PF01229"/>
    </source>
</evidence>
<keyword evidence="3" id="KW-0326">Glycosidase</keyword>
<reference evidence="6 7" key="1">
    <citation type="submission" date="2017-11" db="EMBL/GenBank/DDBJ databases">
        <title>Taxonomic description and genome sequences of Spirosoma HA7 sp. nov., isolated from pollen microhabitat of Corylus avellana.</title>
        <authorList>
            <person name="Ambika Manirajan B."/>
            <person name="Suarez C."/>
            <person name="Ratering S."/>
            <person name="Geissler-Plaum R."/>
            <person name="Cardinale M."/>
            <person name="Sylvia S."/>
        </authorList>
    </citation>
    <scope>NUCLEOTIDE SEQUENCE [LARGE SCALE GENOMIC DNA]</scope>
    <source>
        <strain evidence="6 7">HA7</strain>
    </source>
</reference>
<dbReference type="Pfam" id="PF01229">
    <property type="entry name" value="Glyco_hydro_39"/>
    <property type="match status" value="1"/>
</dbReference>
<proteinExistence type="inferred from homology"/>
<keyword evidence="7" id="KW-1185">Reference proteome</keyword>
<evidence type="ECO:0000256" key="4">
    <source>
        <dbReference type="PIRSR" id="PIRSR600514-1"/>
    </source>
</evidence>
<dbReference type="SUPFAM" id="SSF51011">
    <property type="entry name" value="Glycosyl hydrolase domain"/>
    <property type="match status" value="1"/>
</dbReference>
<dbReference type="Gene3D" id="2.60.40.1500">
    <property type="entry name" value="Glycosyl hydrolase domain, family 39"/>
    <property type="match status" value="1"/>
</dbReference>
<evidence type="ECO:0000313" key="7">
    <source>
        <dbReference type="Proteomes" id="UP000232883"/>
    </source>
</evidence>
<dbReference type="GO" id="GO:0005975">
    <property type="term" value="P:carbohydrate metabolic process"/>
    <property type="evidence" value="ECO:0007669"/>
    <property type="project" value="InterPro"/>
</dbReference>
<accession>A0A2K8ZC35</accession>
<keyword evidence="2" id="KW-0378">Hydrolase</keyword>
<organism evidence="6 7">
    <name type="scientific">Spirosoma pollinicola</name>
    <dbReference type="NCBI Taxonomy" id="2057025"/>
    <lineage>
        <taxon>Bacteria</taxon>
        <taxon>Pseudomonadati</taxon>
        <taxon>Bacteroidota</taxon>
        <taxon>Cytophagia</taxon>
        <taxon>Cytophagales</taxon>
        <taxon>Cytophagaceae</taxon>
        <taxon>Spirosoma</taxon>
    </lineage>
</organism>
<dbReference type="PANTHER" id="PTHR12631:SF8">
    <property type="entry name" value="ALPHA-L-IDURONIDASE"/>
    <property type="match status" value="1"/>
</dbReference>
<dbReference type="PRINTS" id="PR00745">
    <property type="entry name" value="GLHYDRLASE39"/>
</dbReference>
<protein>
    <submittedName>
        <fullName evidence="6">Beta-xylosidase</fullName>
    </submittedName>
</protein>
<dbReference type="SUPFAM" id="SSF51445">
    <property type="entry name" value="(Trans)glycosidases"/>
    <property type="match status" value="1"/>
</dbReference>
<comment type="similarity">
    <text evidence="1">Belongs to the glycosyl hydrolase 39 family.</text>
</comment>
<dbReference type="InterPro" id="IPR049166">
    <property type="entry name" value="GH39_cat"/>
</dbReference>
<evidence type="ECO:0000256" key="3">
    <source>
        <dbReference type="ARBA" id="ARBA00023295"/>
    </source>
</evidence>
<dbReference type="EMBL" id="CP025096">
    <property type="protein sequence ID" value="AUD07431.1"/>
    <property type="molecule type" value="Genomic_DNA"/>
</dbReference>
<evidence type="ECO:0000313" key="6">
    <source>
        <dbReference type="EMBL" id="AUD07431.1"/>
    </source>
</evidence>
<sequence>MHIHRFKLLVTGLFMVGLLSNTISLAQPKSVEIRVDLSKTKEPLKPIWGWFGYDEPNYTYMKDGKKLLSEIANLSQVPVYVRAHSLLVTGDGKAALKWGSTNAYTEDKNGNPVYDWTIVDKIFDTYIERGMKPIAQIGFMPEAMSTKPEPYKHNWSPGNQYNDIYTGWAYPPKDYKKWSELVYQWVKHSVARYGQKEVESWYWELWNEPNIGYWKGTVDEYIKLYDYTADAVKRALPTAKMGGPEVTGPGSESSARFFRAFMDHIASGTNAATGKKGAPIDFITFHAKGSPKLVNGVVQMNMGTQFRDIDKGFEIVASYPTLKNLPIIIGESDPEGCAACSEDLHPQNAYRNGTMYSSYTAAAFARKYDLAKSRGVNLLGAVTWAFEFEDQPWFRGFRDLATNGVDKPVLNVFRMFGMMQGNRVEVNTDLAYDFTKIKNESVRGERDINALAAKDSKSATVMVWNYHDDNVVVPASPVDVKLKGIPAQRVFVQHYRIDQQFSNSYEVWKKMGSPKSPTAEQISELEKAGQLQLLTSPMWINVKNGEVDMPFLLPGQGVSLVKLSW</sequence>
<dbReference type="InterPro" id="IPR051923">
    <property type="entry name" value="Glycosyl_Hydrolase_39"/>
</dbReference>
<dbReference type="Gene3D" id="3.20.20.80">
    <property type="entry name" value="Glycosidases"/>
    <property type="match status" value="1"/>
</dbReference>
<dbReference type="InterPro" id="IPR000514">
    <property type="entry name" value="Glyco_hydro_39"/>
</dbReference>
<gene>
    <name evidence="6" type="ORF">CWM47_22600</name>
</gene>
<name>A0A2K8ZC35_9BACT</name>
<dbReference type="OrthoDB" id="9776971at2"/>
<dbReference type="AlphaFoldDB" id="A0A2K8ZC35"/>
<feature type="domain" description="Glycosyl hydrolases family 39 N-terminal catalytic" evidence="5">
    <location>
        <begin position="32"/>
        <end position="528"/>
    </location>
</feature>